<keyword evidence="2" id="KW-0325">Glycoprotein</keyword>
<accession>A0A9R0JB60</accession>
<keyword evidence="3" id="KW-1133">Transmembrane helix</keyword>
<gene>
    <name evidence="7" type="primary">LOC110802116</name>
</gene>
<feature type="chain" id="PRO_5040346936" evidence="4">
    <location>
        <begin position="25"/>
        <end position="185"/>
    </location>
</feature>
<dbReference type="GO" id="GO:0009055">
    <property type="term" value="F:electron transfer activity"/>
    <property type="evidence" value="ECO:0007669"/>
    <property type="project" value="InterPro"/>
</dbReference>
<dbReference type="KEGG" id="soe:110802116"/>
<keyword evidence="3" id="KW-0812">Transmembrane</keyword>
<evidence type="ECO:0000313" key="7">
    <source>
        <dbReference type="RefSeq" id="XP_021863239.1"/>
    </source>
</evidence>
<feature type="signal peptide" evidence="4">
    <location>
        <begin position="1"/>
        <end position="24"/>
    </location>
</feature>
<dbReference type="GO" id="GO:0005886">
    <property type="term" value="C:plasma membrane"/>
    <property type="evidence" value="ECO:0000318"/>
    <property type="project" value="GO_Central"/>
</dbReference>
<dbReference type="OrthoDB" id="1916408at2759"/>
<dbReference type="Proteomes" id="UP000813463">
    <property type="component" value="Chromosome 6"/>
</dbReference>
<dbReference type="FunFam" id="2.60.40.420:FF:000034">
    <property type="entry name" value="Cupredoxin superfamily protein"/>
    <property type="match status" value="1"/>
</dbReference>
<evidence type="ECO:0000256" key="1">
    <source>
        <dbReference type="ARBA" id="ARBA00023157"/>
    </source>
</evidence>
<keyword evidence="3" id="KW-0472">Membrane</keyword>
<dbReference type="GeneID" id="110802116"/>
<reference evidence="7" key="2">
    <citation type="submission" date="2025-08" db="UniProtKB">
        <authorList>
            <consortium name="RefSeq"/>
        </authorList>
    </citation>
    <scope>IDENTIFICATION</scope>
    <source>
        <tissue evidence="7">Leaf</tissue>
    </source>
</reference>
<evidence type="ECO:0000256" key="2">
    <source>
        <dbReference type="ARBA" id="ARBA00023180"/>
    </source>
</evidence>
<dbReference type="Gene3D" id="2.60.40.420">
    <property type="entry name" value="Cupredoxins - blue copper proteins"/>
    <property type="match status" value="1"/>
</dbReference>
<dbReference type="PANTHER" id="PTHR33021">
    <property type="entry name" value="BLUE COPPER PROTEIN"/>
    <property type="match status" value="1"/>
</dbReference>
<feature type="domain" description="Phytocyanin" evidence="5">
    <location>
        <begin position="25"/>
        <end position="127"/>
    </location>
</feature>
<dbReference type="Pfam" id="PF02298">
    <property type="entry name" value="Cu_bind_like"/>
    <property type="match status" value="1"/>
</dbReference>
<dbReference type="InterPro" id="IPR008972">
    <property type="entry name" value="Cupredoxin"/>
</dbReference>
<proteinExistence type="predicted"/>
<dbReference type="CDD" id="cd13920">
    <property type="entry name" value="Stellacyanin"/>
    <property type="match status" value="1"/>
</dbReference>
<dbReference type="AlphaFoldDB" id="A0A9R0JB60"/>
<evidence type="ECO:0000256" key="3">
    <source>
        <dbReference type="SAM" id="Phobius"/>
    </source>
</evidence>
<dbReference type="SUPFAM" id="SSF49503">
    <property type="entry name" value="Cupredoxins"/>
    <property type="match status" value="1"/>
</dbReference>
<keyword evidence="1" id="KW-1015">Disulfide bond</keyword>
<name>A0A9R0JB60_SPIOL</name>
<keyword evidence="6" id="KW-1185">Reference proteome</keyword>
<dbReference type="RefSeq" id="XP_021863239.1">
    <property type="nucleotide sequence ID" value="XM_022007547.2"/>
</dbReference>
<keyword evidence="4" id="KW-0732">Signal</keyword>
<protein>
    <submittedName>
        <fullName evidence="7">Umecyanin-like</fullName>
    </submittedName>
</protein>
<dbReference type="PROSITE" id="PS51485">
    <property type="entry name" value="PHYTOCYANIN"/>
    <property type="match status" value="1"/>
</dbReference>
<dbReference type="InterPro" id="IPR003245">
    <property type="entry name" value="Phytocyanin_dom"/>
</dbReference>
<feature type="transmembrane region" description="Helical" evidence="3">
    <location>
        <begin position="167"/>
        <end position="184"/>
    </location>
</feature>
<sequence>MAVIRLVLPLIFVMCCVLLQSTSALIHVVGGTNGWEIPPNATFYCDWAKPRTFGVGDKLVFPYRMGAHNVLEVSKADFDKCGHDHVINMFYKGPTLIQLNTTGDYYFYSGIGTHCELGQKLHIQVVPGRGFSGRGVRFLEVFSRALAPSAPADQEKSAPHNSATSTIALPFLGLLSCFSLFMFLI</sequence>
<evidence type="ECO:0000259" key="5">
    <source>
        <dbReference type="PROSITE" id="PS51485"/>
    </source>
</evidence>
<evidence type="ECO:0000256" key="4">
    <source>
        <dbReference type="SAM" id="SignalP"/>
    </source>
</evidence>
<reference evidence="6" key="1">
    <citation type="journal article" date="2021" name="Nat. Commun.">
        <title>Genomic analyses provide insights into spinach domestication and the genetic basis of agronomic traits.</title>
        <authorList>
            <person name="Cai X."/>
            <person name="Sun X."/>
            <person name="Xu C."/>
            <person name="Sun H."/>
            <person name="Wang X."/>
            <person name="Ge C."/>
            <person name="Zhang Z."/>
            <person name="Wang Q."/>
            <person name="Fei Z."/>
            <person name="Jiao C."/>
            <person name="Wang Q."/>
        </authorList>
    </citation>
    <scope>NUCLEOTIDE SEQUENCE [LARGE SCALE GENOMIC DNA]</scope>
    <source>
        <strain evidence="6">cv. Varoflay</strain>
    </source>
</reference>
<dbReference type="InterPro" id="IPR039391">
    <property type="entry name" value="Phytocyanin-like"/>
</dbReference>
<dbReference type="PANTHER" id="PTHR33021:SF264">
    <property type="entry name" value="OS05G0570900 PROTEIN"/>
    <property type="match status" value="1"/>
</dbReference>
<organism evidence="6 7">
    <name type="scientific">Spinacia oleracea</name>
    <name type="common">Spinach</name>
    <dbReference type="NCBI Taxonomy" id="3562"/>
    <lineage>
        <taxon>Eukaryota</taxon>
        <taxon>Viridiplantae</taxon>
        <taxon>Streptophyta</taxon>
        <taxon>Embryophyta</taxon>
        <taxon>Tracheophyta</taxon>
        <taxon>Spermatophyta</taxon>
        <taxon>Magnoliopsida</taxon>
        <taxon>eudicotyledons</taxon>
        <taxon>Gunneridae</taxon>
        <taxon>Pentapetalae</taxon>
        <taxon>Caryophyllales</taxon>
        <taxon>Chenopodiaceae</taxon>
        <taxon>Chenopodioideae</taxon>
        <taxon>Anserineae</taxon>
        <taxon>Spinacia</taxon>
    </lineage>
</organism>
<evidence type="ECO:0000313" key="6">
    <source>
        <dbReference type="Proteomes" id="UP000813463"/>
    </source>
</evidence>